<gene>
    <name evidence="2" type="ORF">GCM10022408_10020</name>
</gene>
<name>A0ABP7RQI7_9BACT</name>
<reference evidence="3" key="1">
    <citation type="journal article" date="2019" name="Int. J. Syst. Evol. Microbiol.">
        <title>The Global Catalogue of Microorganisms (GCM) 10K type strain sequencing project: providing services to taxonomists for standard genome sequencing and annotation.</title>
        <authorList>
            <consortium name="The Broad Institute Genomics Platform"/>
            <consortium name="The Broad Institute Genome Sequencing Center for Infectious Disease"/>
            <person name="Wu L."/>
            <person name="Ma J."/>
        </authorList>
    </citation>
    <scope>NUCLEOTIDE SEQUENCE [LARGE SCALE GENOMIC DNA]</scope>
    <source>
        <strain evidence="3">JCM 17224</strain>
    </source>
</reference>
<dbReference type="Proteomes" id="UP001500567">
    <property type="component" value="Unassembled WGS sequence"/>
</dbReference>
<evidence type="ECO:0000313" key="2">
    <source>
        <dbReference type="EMBL" id="GAA4000850.1"/>
    </source>
</evidence>
<sequence length="151" mass="17604">MSVMFQGRKVLTLAQQYGTLRQDWPEGQGGLTKTGLEWFVALQPAPSSRMYVVRLTYRSLNSYPQVHVVSPSLRELAGPGKIPHLYCQRTLRLCLFTPWLREWQPHQRISRTLVLWAETWLYYFEDWLSTGVWQGGGFHPEPAAARPRIRF</sequence>
<organism evidence="2 3">
    <name type="scientific">Hymenobacter fastidiosus</name>
    <dbReference type="NCBI Taxonomy" id="486264"/>
    <lineage>
        <taxon>Bacteria</taxon>
        <taxon>Pseudomonadati</taxon>
        <taxon>Bacteroidota</taxon>
        <taxon>Cytophagia</taxon>
        <taxon>Cytophagales</taxon>
        <taxon>Hymenobacteraceae</taxon>
        <taxon>Hymenobacter</taxon>
    </lineage>
</organism>
<keyword evidence="3" id="KW-1185">Reference proteome</keyword>
<comment type="caution">
    <text evidence="2">The sequence shown here is derived from an EMBL/GenBank/DDBJ whole genome shotgun (WGS) entry which is preliminary data.</text>
</comment>
<dbReference type="InterPro" id="IPR058588">
    <property type="entry name" value="E2-CBASS"/>
</dbReference>
<evidence type="ECO:0000259" key="1">
    <source>
        <dbReference type="Pfam" id="PF26395"/>
    </source>
</evidence>
<evidence type="ECO:0000313" key="3">
    <source>
        <dbReference type="Proteomes" id="UP001500567"/>
    </source>
</evidence>
<accession>A0ABP7RQI7</accession>
<protein>
    <recommendedName>
        <fullName evidence="1">Type II CBASS E2 protein domain-containing protein</fullName>
    </recommendedName>
</protein>
<dbReference type="Pfam" id="PF26395">
    <property type="entry name" value="E2-CBASS"/>
    <property type="match status" value="1"/>
</dbReference>
<dbReference type="RefSeq" id="WP_345071411.1">
    <property type="nucleotide sequence ID" value="NZ_BAABDJ010000007.1"/>
</dbReference>
<dbReference type="EMBL" id="BAABDJ010000007">
    <property type="protein sequence ID" value="GAA4000850.1"/>
    <property type="molecule type" value="Genomic_DNA"/>
</dbReference>
<proteinExistence type="predicted"/>
<feature type="domain" description="Type II CBASS E2 protein" evidence="1">
    <location>
        <begin position="16"/>
        <end position="140"/>
    </location>
</feature>